<dbReference type="AlphaFoldDB" id="A0A1H4VUQ0"/>
<accession>A0A1H4VUQ0</accession>
<protein>
    <recommendedName>
        <fullName evidence="4">Secreted protein</fullName>
    </recommendedName>
</protein>
<evidence type="ECO:0000313" key="3">
    <source>
        <dbReference type="Proteomes" id="UP000183561"/>
    </source>
</evidence>
<sequence>MFRTALMPRSMTTVAGTALVVLLLAAPPVSAAPTDTVLAIPFAGLTNGPTGFTNSPSSTDITVRTDPDEPGITRFRCGAFLYCDFVVHWRNISTGASGAADLLCGPSRGSPRLAPGKWLPSSPRAVRPVTLAPPPRCYRALVLGSSLTWINASDDTRHVPSTVSASPTPAVRSSRQSRYSPVSCYRVRPMRPRTPEVGLTCTDGCFVCRLQ</sequence>
<evidence type="ECO:0000313" key="2">
    <source>
        <dbReference type="EMBL" id="SEC84590.1"/>
    </source>
</evidence>
<proteinExistence type="predicted"/>
<reference evidence="3" key="1">
    <citation type="submission" date="2016-10" db="EMBL/GenBank/DDBJ databases">
        <authorList>
            <person name="Varghese N."/>
            <person name="Submissions S."/>
        </authorList>
    </citation>
    <scope>NUCLEOTIDE SEQUENCE [LARGE SCALE GENOMIC DNA]</scope>
    <source>
        <strain evidence="3">DSM 44498</strain>
    </source>
</reference>
<feature type="chain" id="PRO_5010267407" description="Secreted protein" evidence="1">
    <location>
        <begin position="32"/>
        <end position="211"/>
    </location>
</feature>
<evidence type="ECO:0008006" key="4">
    <source>
        <dbReference type="Google" id="ProtNLM"/>
    </source>
</evidence>
<dbReference type="Proteomes" id="UP000183561">
    <property type="component" value="Unassembled WGS sequence"/>
</dbReference>
<name>A0A1H4VUQ0_9NOCA</name>
<keyword evidence="1" id="KW-0732">Signal</keyword>
<evidence type="ECO:0000256" key="1">
    <source>
        <dbReference type="SAM" id="SignalP"/>
    </source>
</evidence>
<dbReference type="EMBL" id="FNSV01000005">
    <property type="protein sequence ID" value="SEC84590.1"/>
    <property type="molecule type" value="Genomic_DNA"/>
</dbReference>
<gene>
    <name evidence="2" type="ORF">SAMN04490239_5692</name>
</gene>
<feature type="signal peptide" evidence="1">
    <location>
        <begin position="1"/>
        <end position="31"/>
    </location>
</feature>
<organism evidence="2 3">
    <name type="scientific">Rhodococcus koreensis</name>
    <dbReference type="NCBI Taxonomy" id="99653"/>
    <lineage>
        <taxon>Bacteria</taxon>
        <taxon>Bacillati</taxon>
        <taxon>Actinomycetota</taxon>
        <taxon>Actinomycetes</taxon>
        <taxon>Mycobacteriales</taxon>
        <taxon>Nocardiaceae</taxon>
        <taxon>Rhodococcus</taxon>
    </lineage>
</organism>
<keyword evidence="3" id="KW-1185">Reference proteome</keyword>